<evidence type="ECO:0000313" key="3">
    <source>
        <dbReference type="Proteomes" id="UP000199300"/>
    </source>
</evidence>
<dbReference type="AlphaFoldDB" id="A0A1H8KZ99"/>
<evidence type="ECO:0000313" key="2">
    <source>
        <dbReference type="EMBL" id="SEN98215.1"/>
    </source>
</evidence>
<dbReference type="SUPFAM" id="SSF53335">
    <property type="entry name" value="S-adenosyl-L-methionine-dependent methyltransferases"/>
    <property type="match status" value="1"/>
</dbReference>
<dbReference type="InterPro" id="IPR022221">
    <property type="entry name" value="TypeIII_RM_meth"/>
</dbReference>
<gene>
    <name evidence="2" type="ORF">SAMN04488134_10324</name>
</gene>
<organism evidence="2 3">
    <name type="scientific">Amphibacillus marinus</name>
    <dbReference type="NCBI Taxonomy" id="872970"/>
    <lineage>
        <taxon>Bacteria</taxon>
        <taxon>Bacillati</taxon>
        <taxon>Bacillota</taxon>
        <taxon>Bacilli</taxon>
        <taxon>Bacillales</taxon>
        <taxon>Bacillaceae</taxon>
        <taxon>Amphibacillus</taxon>
    </lineage>
</organism>
<keyword evidence="3" id="KW-1185">Reference proteome</keyword>
<dbReference type="InterPro" id="IPR029063">
    <property type="entry name" value="SAM-dependent_MTases_sf"/>
</dbReference>
<dbReference type="EMBL" id="FODJ01000003">
    <property type="protein sequence ID" value="SEN98215.1"/>
    <property type="molecule type" value="Genomic_DNA"/>
</dbReference>
<evidence type="ECO:0000259" key="1">
    <source>
        <dbReference type="Pfam" id="PF12564"/>
    </source>
</evidence>
<dbReference type="Proteomes" id="UP000199300">
    <property type="component" value="Unassembled WGS sequence"/>
</dbReference>
<dbReference type="Pfam" id="PF12564">
    <property type="entry name" value="TypeIII_RM_meth"/>
    <property type="match status" value="1"/>
</dbReference>
<reference evidence="2 3" key="1">
    <citation type="submission" date="2016-10" db="EMBL/GenBank/DDBJ databases">
        <authorList>
            <person name="de Groot N.N."/>
        </authorList>
    </citation>
    <scope>NUCLEOTIDE SEQUENCE [LARGE SCALE GENOMIC DNA]</scope>
    <source>
        <strain evidence="2 3">CGMCC 1.10434</strain>
    </source>
</reference>
<sequence>MKEINKVLFSFPEYWEQGTLLKSKVIDDLREYRTNLIEALLAKDDIQTAYSIKVGNNLVFKIDEFVAMLRFKNYWENSYTRFRNEVGLTSEGKYLKYDSDVMLDFPYKDCILEGGMTTEDVGKKELYYHRELAREEIDVMLSRKVLTNIKKYDEQGEQELTGIGEKDNLIIKGNNLIALHSIKDRYAGLVKMIYIDPPYFFKEKKRKRCVCLQFKFPYV</sequence>
<proteinExistence type="predicted"/>
<accession>A0A1H8KZ99</accession>
<dbReference type="Gene3D" id="3.40.50.150">
    <property type="entry name" value="Vaccinia Virus protein VP39"/>
    <property type="match status" value="1"/>
</dbReference>
<protein>
    <submittedName>
        <fullName evidence="2">Type III restriction/modification enzyme methylation subunit</fullName>
    </submittedName>
</protein>
<name>A0A1H8KZ99_9BACI</name>
<feature type="domain" description="Type III restriction/modification enzyme methylation subunit" evidence="1">
    <location>
        <begin position="35"/>
        <end position="88"/>
    </location>
</feature>